<reference evidence="2 3" key="1">
    <citation type="submission" date="2024-06" db="EMBL/GenBank/DDBJ databases">
        <title>Genomic Encyclopedia of Type Strains, Phase IV (KMG-IV): sequencing the most valuable type-strain genomes for metagenomic binning, comparative biology and taxonomic classification.</title>
        <authorList>
            <person name="Goeker M."/>
        </authorList>
    </citation>
    <scope>NUCLEOTIDE SEQUENCE [LARGE SCALE GENOMIC DNA]</scope>
    <source>
        <strain evidence="2 3">DSM 27865</strain>
    </source>
</reference>
<dbReference type="RefSeq" id="WP_354197010.1">
    <property type="nucleotide sequence ID" value="NZ_JBEPML010000012.1"/>
</dbReference>
<evidence type="ECO:0000313" key="2">
    <source>
        <dbReference type="EMBL" id="MET3793252.1"/>
    </source>
</evidence>
<keyword evidence="1" id="KW-1133">Transmembrane helix</keyword>
<keyword evidence="3" id="KW-1185">Reference proteome</keyword>
<protein>
    <recommendedName>
        <fullName evidence="4">DUF3426 domain-containing protein</fullName>
    </recommendedName>
</protein>
<evidence type="ECO:0008006" key="4">
    <source>
        <dbReference type="Google" id="ProtNLM"/>
    </source>
</evidence>
<proteinExistence type="predicted"/>
<organism evidence="2 3">
    <name type="scientific">Aquamicrobium terrae</name>
    <dbReference type="NCBI Taxonomy" id="1324945"/>
    <lineage>
        <taxon>Bacteria</taxon>
        <taxon>Pseudomonadati</taxon>
        <taxon>Pseudomonadota</taxon>
        <taxon>Alphaproteobacteria</taxon>
        <taxon>Hyphomicrobiales</taxon>
        <taxon>Phyllobacteriaceae</taxon>
        <taxon>Aquamicrobium</taxon>
    </lineage>
</organism>
<accession>A0ABV2N4M3</accession>
<dbReference type="Proteomes" id="UP001549076">
    <property type="component" value="Unassembled WGS sequence"/>
</dbReference>
<keyword evidence="1" id="KW-0812">Transmembrane</keyword>
<gene>
    <name evidence="2" type="ORF">ABID37_003476</name>
</gene>
<evidence type="ECO:0000313" key="3">
    <source>
        <dbReference type="Proteomes" id="UP001549076"/>
    </source>
</evidence>
<evidence type="ECO:0000256" key="1">
    <source>
        <dbReference type="SAM" id="Phobius"/>
    </source>
</evidence>
<keyword evidence="1" id="KW-0472">Membrane</keyword>
<dbReference type="EMBL" id="JBEPML010000012">
    <property type="protein sequence ID" value="MET3793252.1"/>
    <property type="molecule type" value="Genomic_DNA"/>
</dbReference>
<comment type="caution">
    <text evidence="2">The sequence shown here is derived from an EMBL/GenBank/DDBJ whole genome shotgun (WGS) entry which is preliminary data.</text>
</comment>
<feature type="transmembrane region" description="Helical" evidence="1">
    <location>
        <begin position="56"/>
        <end position="76"/>
    </location>
</feature>
<name>A0ABV2N4M3_9HYPH</name>
<sequence length="239" mass="26364">MRDKSVIAGLGLFRHLLTLFARQSVAAIASRVEPARDFRFYVAMVRPLLSSAFRQIWVRIAATIGVIAAIAATWWMKVEEARVPDAPPRIAFDQPVKVGRGVFTPRRLTVENTAPSPAAGAKGSRKLVLAGRLENVTGESQVAVFGFPELLPVLSSGGRKFPAPQVILDRDKEPLRQLHPRVAEDVSIVWDLPENWRAQEVAIEFSAEQFKLKDNLYAKASWLMPYPTGVLTARPEGGA</sequence>